<dbReference type="InterPro" id="IPR046346">
    <property type="entry name" value="Aminoacid_DH-like_N_sf"/>
</dbReference>
<dbReference type="InterPro" id="IPR041121">
    <property type="entry name" value="SDH_C"/>
</dbReference>
<dbReference type="InterPro" id="IPR013708">
    <property type="entry name" value="Shikimate_DH-bd_N"/>
</dbReference>
<gene>
    <name evidence="6" type="ORF">BGW36DRAFT_414780</name>
</gene>
<dbReference type="PANTHER" id="PTHR21089:SF1">
    <property type="entry name" value="BIFUNCTIONAL 3-DEHYDROQUINATE DEHYDRATASE_SHIKIMATE DEHYDROGENASE, CHLOROPLASTIC"/>
    <property type="match status" value="1"/>
</dbReference>
<dbReference type="GO" id="GO:0019632">
    <property type="term" value="P:shikimate metabolic process"/>
    <property type="evidence" value="ECO:0007669"/>
    <property type="project" value="TreeGrafter"/>
</dbReference>
<evidence type="ECO:0000313" key="7">
    <source>
        <dbReference type="Proteomes" id="UP001201262"/>
    </source>
</evidence>
<dbReference type="InterPro" id="IPR013785">
    <property type="entry name" value="Aldolase_TIM"/>
</dbReference>
<dbReference type="SUPFAM" id="SSF51735">
    <property type="entry name" value="NAD(P)-binding Rossmann-fold domains"/>
    <property type="match status" value="1"/>
</dbReference>
<keyword evidence="7" id="KW-1185">Reference proteome</keyword>
<dbReference type="GO" id="GO:0003855">
    <property type="term" value="F:3-dehydroquinate dehydratase activity"/>
    <property type="evidence" value="ECO:0007669"/>
    <property type="project" value="InterPro"/>
</dbReference>
<dbReference type="Pfam" id="PF01488">
    <property type="entry name" value="Shikimate_DH"/>
    <property type="match status" value="1"/>
</dbReference>
<dbReference type="GO" id="GO:0009423">
    <property type="term" value="P:chorismate biosynthetic process"/>
    <property type="evidence" value="ECO:0007669"/>
    <property type="project" value="TreeGrafter"/>
</dbReference>
<dbReference type="Pfam" id="PF01202">
    <property type="entry name" value="SKI"/>
    <property type="match status" value="1"/>
</dbReference>
<feature type="domain" description="Quinate/shikimate 5-dehydrogenase/glutamyl-tRNA reductase" evidence="3">
    <location>
        <begin position="609"/>
        <end position="653"/>
    </location>
</feature>
<dbReference type="RefSeq" id="XP_046075279.1">
    <property type="nucleotide sequence ID" value="XM_046219300.1"/>
</dbReference>
<dbReference type="Gene3D" id="3.40.50.720">
    <property type="entry name" value="NAD(P)-binding Rossmann-like Domain"/>
    <property type="match status" value="1"/>
</dbReference>
<dbReference type="Pfam" id="PF08501">
    <property type="entry name" value="Shikimate_dh_N"/>
    <property type="match status" value="1"/>
</dbReference>
<dbReference type="Gene3D" id="3.20.20.70">
    <property type="entry name" value="Aldolase class I"/>
    <property type="match status" value="1"/>
</dbReference>
<comment type="caution">
    <text evidence="6">The sequence shown here is derived from an EMBL/GenBank/DDBJ whole genome shotgun (WGS) entry which is preliminary data.</text>
</comment>
<dbReference type="SUPFAM" id="SSF53223">
    <property type="entry name" value="Aminoacid dehydrogenase-like, N-terminal domain"/>
    <property type="match status" value="1"/>
</dbReference>
<dbReference type="SUPFAM" id="SSF52540">
    <property type="entry name" value="P-loop containing nucleoside triphosphate hydrolases"/>
    <property type="match status" value="1"/>
</dbReference>
<comment type="similarity">
    <text evidence="1">In the 2nd section; belongs to the type-I 3-dehydroquinase family.</text>
</comment>
<evidence type="ECO:0000256" key="2">
    <source>
        <dbReference type="ARBA" id="ARBA00009349"/>
    </source>
</evidence>
<evidence type="ECO:0000313" key="6">
    <source>
        <dbReference type="EMBL" id="KAH8701903.1"/>
    </source>
</evidence>
<dbReference type="InterPro" id="IPR036291">
    <property type="entry name" value="NAD(P)-bd_dom_sf"/>
</dbReference>
<dbReference type="Proteomes" id="UP001201262">
    <property type="component" value="Unassembled WGS sequence"/>
</dbReference>
<name>A0AAD4Q3L5_9EURO</name>
<dbReference type="SUPFAM" id="SSF51569">
    <property type="entry name" value="Aldolase"/>
    <property type="match status" value="1"/>
</dbReference>
<dbReference type="AlphaFoldDB" id="A0AAD4Q3L5"/>
<dbReference type="InterPro" id="IPR031322">
    <property type="entry name" value="Shikimate/glucono_kinase"/>
</dbReference>
<dbReference type="InterPro" id="IPR001381">
    <property type="entry name" value="DHquinase_I"/>
</dbReference>
<proteinExistence type="inferred from homology"/>
<evidence type="ECO:0000259" key="5">
    <source>
        <dbReference type="Pfam" id="PF18317"/>
    </source>
</evidence>
<dbReference type="EMBL" id="JAJTJA010000003">
    <property type="protein sequence ID" value="KAH8701903.1"/>
    <property type="molecule type" value="Genomic_DNA"/>
</dbReference>
<sequence>MSLPNNPSIILIGCPGAGKRSLGFIGVKHLGRRLVIADRYFQTQIGVSRAEYLQKHGNSELQKCTGAVVEKMLKENSTGCILECGLASLIPSVRQLLRKYKATHPIIYISRSQSFFMKYLGLDDKDGTRLLKDCDTVHRACSNLEYHNLFDPFSREYSLAHHDQQQQPCKAPFFLQNAKQDFSHFLDLVVARSSHRSEADRDDENPDPFVLEFLPLECRDRSYLRSVRLSDMVNGAEDVDSLASGEDGVLLIVDMDTPDVLTTITKYISVIRRAVKIPIVYTVEVTSMCHERDGEIPCKVENYFTLLNHGLRNCVEYVVANLNAETERIRKLIESKSPGTKIIGSLFDPDPTVRAWIQDDRRKNYEWAKSLGCDIVQLTQPATTPADNEDVQYFVRSIHEQPSSNNPPLIAYNVGVQGRTSQIANRIMTPVNYGTLDNRNACDPQITLRQAIHALCANFVFDPLEFYLIGGYPSVSLIPPAMHRAAYEKYGFSHSFQIMQAKNSEDILNIAQKPNFGGASIMIPFKTLLLNQLQEISPHAAAIGAINTLLPLRRSVHDGKSIPFALQPEQRNHAGPIAGLFGDNTDWFGIQSTILQNLSPRNAIEPSRSVALIIGAGGGARAAIYAIIRLGCRKIYVYNRTVERAENVARHFNPLFSGDIVRILPTLTTPWPDGEDPATIIVSSIPAHSFGDNRRPNFTLPEQWLQSKSGGVVAELGYLPPRTPLLKQVQCLKEQTGRAWVTVDGLEILPLQAIHQFELMTGRRAPRDAMLREARRLRSLQDPNSETPVNVPS</sequence>
<dbReference type="PANTHER" id="PTHR21089">
    <property type="entry name" value="SHIKIMATE DEHYDROGENASE"/>
    <property type="match status" value="1"/>
</dbReference>
<dbReference type="GeneID" id="70249587"/>
<organism evidence="6 7">
    <name type="scientific">Talaromyces proteolyticus</name>
    <dbReference type="NCBI Taxonomy" id="1131652"/>
    <lineage>
        <taxon>Eukaryota</taxon>
        <taxon>Fungi</taxon>
        <taxon>Dikarya</taxon>
        <taxon>Ascomycota</taxon>
        <taxon>Pezizomycotina</taxon>
        <taxon>Eurotiomycetes</taxon>
        <taxon>Eurotiomycetidae</taxon>
        <taxon>Eurotiales</taxon>
        <taxon>Trichocomaceae</taxon>
        <taxon>Talaromyces</taxon>
        <taxon>Talaromyces sect. Bacilispori</taxon>
    </lineage>
</organism>
<dbReference type="Gene3D" id="3.40.50.300">
    <property type="entry name" value="P-loop containing nucleotide triphosphate hydrolases"/>
    <property type="match status" value="1"/>
</dbReference>
<feature type="domain" description="SDH C-terminal" evidence="5">
    <location>
        <begin position="745"/>
        <end position="774"/>
    </location>
</feature>
<comment type="similarity">
    <text evidence="2">In the N-terminal section; belongs to the shikimate kinase family.</text>
</comment>
<dbReference type="CDD" id="cd01065">
    <property type="entry name" value="NAD_bind_Shikimate_DH"/>
    <property type="match status" value="1"/>
</dbReference>
<evidence type="ECO:0000259" key="4">
    <source>
        <dbReference type="Pfam" id="PF08501"/>
    </source>
</evidence>
<protein>
    <submittedName>
        <fullName evidence="6">Type I 3-dehydroquinase-domain-containing protein</fullName>
    </submittedName>
</protein>
<dbReference type="InterPro" id="IPR022893">
    <property type="entry name" value="Shikimate_DH_fam"/>
</dbReference>
<dbReference type="Gene3D" id="3.40.50.10860">
    <property type="entry name" value="Leucine Dehydrogenase, chain A, domain 1"/>
    <property type="match status" value="1"/>
</dbReference>
<reference evidence="6" key="1">
    <citation type="submission" date="2021-12" db="EMBL/GenBank/DDBJ databases">
        <title>Convergent genome expansion in fungi linked to evolution of root-endophyte symbiosis.</title>
        <authorList>
            <consortium name="DOE Joint Genome Institute"/>
            <person name="Ke Y.-H."/>
            <person name="Bonito G."/>
            <person name="Liao H.-L."/>
            <person name="Looney B."/>
            <person name="Rojas-Flechas A."/>
            <person name="Nash J."/>
            <person name="Hameed K."/>
            <person name="Schadt C."/>
            <person name="Martin F."/>
            <person name="Crous P.W."/>
            <person name="Miettinen O."/>
            <person name="Magnuson J.K."/>
            <person name="Labbe J."/>
            <person name="Jacobson D."/>
            <person name="Doktycz M.J."/>
            <person name="Veneault-Fourrey C."/>
            <person name="Kuo A."/>
            <person name="Mondo S."/>
            <person name="Calhoun S."/>
            <person name="Riley R."/>
            <person name="Ohm R."/>
            <person name="LaButti K."/>
            <person name="Andreopoulos B."/>
            <person name="Pangilinan J."/>
            <person name="Nolan M."/>
            <person name="Tritt A."/>
            <person name="Clum A."/>
            <person name="Lipzen A."/>
            <person name="Daum C."/>
            <person name="Barry K."/>
            <person name="Grigoriev I.V."/>
            <person name="Vilgalys R."/>
        </authorList>
    </citation>
    <scope>NUCLEOTIDE SEQUENCE</scope>
    <source>
        <strain evidence="6">PMI_201</strain>
    </source>
</reference>
<feature type="domain" description="Shikimate dehydrogenase substrate binding N-terminal" evidence="4">
    <location>
        <begin position="478"/>
        <end position="549"/>
    </location>
</feature>
<dbReference type="InterPro" id="IPR027417">
    <property type="entry name" value="P-loop_NTPase"/>
</dbReference>
<dbReference type="Pfam" id="PF01487">
    <property type="entry name" value="DHquinase_I"/>
    <property type="match status" value="1"/>
</dbReference>
<dbReference type="InterPro" id="IPR006151">
    <property type="entry name" value="Shikm_DH/Glu-tRNA_Rdtase"/>
</dbReference>
<accession>A0AAD4Q3L5</accession>
<dbReference type="Pfam" id="PF18317">
    <property type="entry name" value="SDH_C"/>
    <property type="match status" value="1"/>
</dbReference>
<dbReference type="CDD" id="cd00502">
    <property type="entry name" value="DHQase_I"/>
    <property type="match status" value="1"/>
</dbReference>
<dbReference type="GO" id="GO:0004764">
    <property type="term" value="F:shikimate 3-dehydrogenase (NADP+) activity"/>
    <property type="evidence" value="ECO:0007669"/>
    <property type="project" value="InterPro"/>
</dbReference>
<evidence type="ECO:0000259" key="3">
    <source>
        <dbReference type="Pfam" id="PF01488"/>
    </source>
</evidence>
<evidence type="ECO:0000256" key="1">
    <source>
        <dbReference type="ARBA" id="ARBA00006477"/>
    </source>
</evidence>